<evidence type="ECO:0000256" key="1">
    <source>
        <dbReference type="SAM" id="MobiDB-lite"/>
    </source>
</evidence>
<feature type="domain" description="AAA+ ATPase" evidence="2">
    <location>
        <begin position="271"/>
        <end position="444"/>
    </location>
</feature>
<evidence type="ECO:0000313" key="3">
    <source>
        <dbReference type="EMBL" id="NJB88584.1"/>
    </source>
</evidence>
<dbReference type="Gene3D" id="3.40.50.300">
    <property type="entry name" value="P-loop containing nucleotide triphosphate hydrolases"/>
    <property type="match status" value="1"/>
</dbReference>
<dbReference type="InterPro" id="IPR027417">
    <property type="entry name" value="P-loop_NTPase"/>
</dbReference>
<evidence type="ECO:0000313" key="4">
    <source>
        <dbReference type="Proteomes" id="UP000535078"/>
    </source>
</evidence>
<dbReference type="RefSeq" id="WP_167919428.1">
    <property type="nucleotide sequence ID" value="NZ_JAATIT010000001.1"/>
</dbReference>
<evidence type="ECO:0000259" key="2">
    <source>
        <dbReference type="SMART" id="SM00382"/>
    </source>
</evidence>
<accession>A0A7X5XNY3</accession>
<dbReference type="PANTHER" id="PTHR37291">
    <property type="entry name" value="5-METHYLCYTOSINE-SPECIFIC RESTRICTION ENZYME B"/>
    <property type="match status" value="1"/>
</dbReference>
<name>A0A7X5XNY3_9SPHN</name>
<dbReference type="Pfam" id="PF07728">
    <property type="entry name" value="AAA_5"/>
    <property type="match status" value="1"/>
</dbReference>
<dbReference type="InterPro" id="IPR011704">
    <property type="entry name" value="ATPase_dyneun-rel_AAA"/>
</dbReference>
<feature type="region of interest" description="Disordered" evidence="1">
    <location>
        <begin position="226"/>
        <end position="246"/>
    </location>
</feature>
<dbReference type="SMART" id="SM00382">
    <property type="entry name" value="AAA"/>
    <property type="match status" value="1"/>
</dbReference>
<reference evidence="3 4" key="1">
    <citation type="submission" date="2020-03" db="EMBL/GenBank/DDBJ databases">
        <title>Genomic Encyclopedia of Type Strains, Phase IV (KMG-IV): sequencing the most valuable type-strain genomes for metagenomic binning, comparative biology and taxonomic classification.</title>
        <authorList>
            <person name="Goeker M."/>
        </authorList>
    </citation>
    <scope>NUCLEOTIDE SEQUENCE [LARGE SCALE GENOMIC DNA]</scope>
    <source>
        <strain evidence="3 4">DSM 25229</strain>
    </source>
</reference>
<dbReference type="CDD" id="cd00009">
    <property type="entry name" value="AAA"/>
    <property type="match status" value="1"/>
</dbReference>
<keyword evidence="3" id="KW-0067">ATP-binding</keyword>
<dbReference type="GO" id="GO:0005524">
    <property type="term" value="F:ATP binding"/>
    <property type="evidence" value="ECO:0007669"/>
    <property type="project" value="UniProtKB-KW"/>
</dbReference>
<dbReference type="InterPro" id="IPR052934">
    <property type="entry name" value="Methyl-DNA_Rec/Restrict_Enz"/>
</dbReference>
<keyword evidence="4" id="KW-1185">Reference proteome</keyword>
<protein>
    <submittedName>
        <fullName evidence="3">Energy-coupling factor transporter ATP-binding protein EcfA2</fullName>
    </submittedName>
</protein>
<dbReference type="GO" id="GO:0016887">
    <property type="term" value="F:ATP hydrolysis activity"/>
    <property type="evidence" value="ECO:0007669"/>
    <property type="project" value="InterPro"/>
</dbReference>
<dbReference type="InterPro" id="IPR003593">
    <property type="entry name" value="AAA+_ATPase"/>
</dbReference>
<organism evidence="3 4">
    <name type="scientific">Sphingopyxis italica</name>
    <dbReference type="NCBI Taxonomy" id="1129133"/>
    <lineage>
        <taxon>Bacteria</taxon>
        <taxon>Pseudomonadati</taxon>
        <taxon>Pseudomonadota</taxon>
        <taxon>Alphaproteobacteria</taxon>
        <taxon>Sphingomonadales</taxon>
        <taxon>Sphingomonadaceae</taxon>
        <taxon>Sphingopyxis</taxon>
    </lineage>
</organism>
<dbReference type="SUPFAM" id="SSF52540">
    <property type="entry name" value="P-loop containing nucleoside triphosphate hydrolases"/>
    <property type="match status" value="1"/>
</dbReference>
<dbReference type="Proteomes" id="UP000535078">
    <property type="component" value="Unassembled WGS sequence"/>
</dbReference>
<keyword evidence="3" id="KW-0547">Nucleotide-binding</keyword>
<comment type="caution">
    <text evidence="3">The sequence shown here is derived from an EMBL/GenBank/DDBJ whole genome shotgun (WGS) entry which is preliminary data.</text>
</comment>
<dbReference type="EMBL" id="JAATIT010000001">
    <property type="protein sequence ID" value="NJB88584.1"/>
    <property type="molecule type" value="Genomic_DNA"/>
</dbReference>
<dbReference type="PANTHER" id="PTHR37291:SF1">
    <property type="entry name" value="TYPE IV METHYL-DIRECTED RESTRICTION ENZYME ECOKMCRB SUBUNIT"/>
    <property type="match status" value="1"/>
</dbReference>
<dbReference type="AlphaFoldDB" id="A0A7X5XNY3"/>
<proteinExistence type="predicted"/>
<sequence length="573" mass="62900">MFLSAFLADDAASVSTALPAFLGALGTKRNFGWSFGERELPTGVPSRFLDLYPEGIVQKHDSFGIVYVRLWLVGLNPTRLMIGIFLGAERAQQSEPRRAADYIRNRLETLIDPLERERGFDYQIWGNPDIWWAEDAPGSVRAVTRQLEQYITFKVTDPNDSNLDAIEDDIGELVKAVDAAIDELQPIREFGKNILLLYYGENLPPPPAGEAFSDLLATGDDTAATSLEAQPGQPEATPEPDWFTNLPPEPSLGDLRGMEGAYKKVVAALAAGKHVLLLGAPGVGKTELAEAVCRSIRQHYDVVTATSDWTSVHTIGGYMPIPMAGSNAEPLDFIPGVFTEAMAANKWLIIDEMNRADIDKAFGEMFTLLGGKRKSIMLPYRKRQDDGAYRRVVLGMANTQEPESHVYGLDPSWRLIGTMNTFDKASLFQMSFAFSRRVAVIDIAIPGEVDYRAILEIAATLIDDSDSKFHDAIVDLLVAIFAVEDGTGLGALGLRVGPAIPLDIIRFIDRMRRFEADPAILVLAALESYLFPQFEGRHEQTAEIATSLAASLGLQALPAESMARLRTFTGAME</sequence>
<gene>
    <name evidence="3" type="ORF">GGR90_000736</name>
</gene>